<sequence length="243" mass="24894">MSASDRPTGTGRLLTGVAWAVVLLGLWLWGRGITDGSGASSAPTTGDVAAVGRPLGVPLPAAHAPIKGAAPERVEIPSIGIKAPVVSRGLDAAGGIDPPSFATPHTVGWYGSGTRPGAAGAALFVGHVDTETKPAVFYGLSAARPGAKIRVVRTDGTVAEFTIDDVQVFTRDRFNARKAYGPRKDGRAELRLITCGGTFDRASHEYNANVVVSAYLTGEKKSAAKTAGAMGRSGRSARSADSA</sequence>
<dbReference type="NCBIfam" id="NF033748">
    <property type="entry name" value="class_F_sortase"/>
    <property type="match status" value="1"/>
</dbReference>
<dbReference type="CDD" id="cd05829">
    <property type="entry name" value="Sortase_F"/>
    <property type="match status" value="1"/>
</dbReference>
<keyword evidence="3" id="KW-0812">Transmembrane</keyword>
<dbReference type="InterPro" id="IPR005754">
    <property type="entry name" value="Sortase"/>
</dbReference>
<protein>
    <submittedName>
        <fullName evidence="4">Class F sortase</fullName>
    </submittedName>
</protein>
<keyword evidence="1" id="KW-0378">Hydrolase</keyword>
<feature type="compositionally biased region" description="Low complexity" evidence="2">
    <location>
        <begin position="227"/>
        <end position="243"/>
    </location>
</feature>
<dbReference type="SUPFAM" id="SSF63817">
    <property type="entry name" value="Sortase"/>
    <property type="match status" value="1"/>
</dbReference>
<name>A0ABV2UHS6_9ACTN</name>
<keyword evidence="3" id="KW-1133">Transmembrane helix</keyword>
<dbReference type="Gene3D" id="2.40.260.10">
    <property type="entry name" value="Sortase"/>
    <property type="match status" value="1"/>
</dbReference>
<feature type="transmembrane region" description="Helical" evidence="3">
    <location>
        <begin position="12"/>
        <end position="30"/>
    </location>
</feature>
<keyword evidence="3" id="KW-0472">Membrane</keyword>
<dbReference type="RefSeq" id="WP_356711524.1">
    <property type="nucleotide sequence ID" value="NZ_JBEXIP010000028.1"/>
</dbReference>
<accession>A0ABV2UHS6</accession>
<dbReference type="Pfam" id="PF04203">
    <property type="entry name" value="Sortase"/>
    <property type="match status" value="1"/>
</dbReference>
<evidence type="ECO:0000313" key="5">
    <source>
        <dbReference type="Proteomes" id="UP001550044"/>
    </source>
</evidence>
<reference evidence="4 5" key="1">
    <citation type="submission" date="2024-06" db="EMBL/GenBank/DDBJ databases">
        <title>The Natural Products Discovery Center: Release of the First 8490 Sequenced Strains for Exploring Actinobacteria Biosynthetic Diversity.</title>
        <authorList>
            <person name="Kalkreuter E."/>
            <person name="Kautsar S.A."/>
            <person name="Yang D."/>
            <person name="Bader C.D."/>
            <person name="Teijaro C.N."/>
            <person name="Fluegel L."/>
            <person name="Davis C.M."/>
            <person name="Simpson J.R."/>
            <person name="Lauterbach L."/>
            <person name="Steele A.D."/>
            <person name="Gui C."/>
            <person name="Meng S."/>
            <person name="Li G."/>
            <person name="Viehrig K."/>
            <person name="Ye F."/>
            <person name="Su P."/>
            <person name="Kiefer A.F."/>
            <person name="Nichols A."/>
            <person name="Cepeda A.J."/>
            <person name="Yan W."/>
            <person name="Fan B."/>
            <person name="Jiang Y."/>
            <person name="Adhikari A."/>
            <person name="Zheng C.-J."/>
            <person name="Schuster L."/>
            <person name="Cowan T.M."/>
            <person name="Smanski M.J."/>
            <person name="Chevrette M.G."/>
            <person name="De Carvalho L.P.S."/>
            <person name="Shen B."/>
        </authorList>
    </citation>
    <scope>NUCLEOTIDE SEQUENCE [LARGE SCALE GENOMIC DNA]</scope>
    <source>
        <strain evidence="4 5">NPDC005137</strain>
    </source>
</reference>
<evidence type="ECO:0000313" key="4">
    <source>
        <dbReference type="EMBL" id="MET8436619.1"/>
    </source>
</evidence>
<dbReference type="InterPro" id="IPR023365">
    <property type="entry name" value="Sortase_dom-sf"/>
</dbReference>
<evidence type="ECO:0000256" key="2">
    <source>
        <dbReference type="SAM" id="MobiDB-lite"/>
    </source>
</evidence>
<evidence type="ECO:0000256" key="3">
    <source>
        <dbReference type="SAM" id="Phobius"/>
    </source>
</evidence>
<organism evidence="4 5">
    <name type="scientific">Streptomyces sp. 900116325</name>
    <dbReference type="NCBI Taxonomy" id="3154295"/>
    <lineage>
        <taxon>Bacteria</taxon>
        <taxon>Bacillati</taxon>
        <taxon>Actinomycetota</taxon>
        <taxon>Actinomycetes</taxon>
        <taxon>Kitasatosporales</taxon>
        <taxon>Streptomycetaceae</taxon>
        <taxon>Streptomyces</taxon>
    </lineage>
</organism>
<dbReference type="Proteomes" id="UP001550044">
    <property type="component" value="Unassembled WGS sequence"/>
</dbReference>
<proteinExistence type="predicted"/>
<keyword evidence="5" id="KW-1185">Reference proteome</keyword>
<gene>
    <name evidence="4" type="ORF">ABZV61_28355</name>
</gene>
<comment type="caution">
    <text evidence="4">The sequence shown here is derived from an EMBL/GenBank/DDBJ whole genome shotgun (WGS) entry which is preliminary data.</text>
</comment>
<dbReference type="InterPro" id="IPR042001">
    <property type="entry name" value="Sortase_F"/>
</dbReference>
<evidence type="ECO:0000256" key="1">
    <source>
        <dbReference type="ARBA" id="ARBA00022801"/>
    </source>
</evidence>
<feature type="region of interest" description="Disordered" evidence="2">
    <location>
        <begin position="221"/>
        <end position="243"/>
    </location>
</feature>
<dbReference type="EMBL" id="JBEXIP010000028">
    <property type="protein sequence ID" value="MET8436619.1"/>
    <property type="molecule type" value="Genomic_DNA"/>
</dbReference>